<dbReference type="Pfam" id="PF02129">
    <property type="entry name" value="Peptidase_S15"/>
    <property type="match status" value="1"/>
</dbReference>
<reference evidence="4" key="1">
    <citation type="journal article" date="2014" name="Int. J. Syst. Evol. Microbiol.">
        <title>Complete genome of a new Firmicutes species belonging to the dominant human colonic microbiota ('Ruminococcus bicirculans') reveals two chromosomes and a selective capacity to utilize plant glucans.</title>
        <authorList>
            <consortium name="NISC Comparative Sequencing Program"/>
            <person name="Wegmann U."/>
            <person name="Louis P."/>
            <person name="Goesmann A."/>
            <person name="Henrissat B."/>
            <person name="Duncan S.H."/>
            <person name="Flint H.J."/>
        </authorList>
    </citation>
    <scope>NUCLEOTIDE SEQUENCE</scope>
    <source>
        <strain evidence="4">CGMCC 1.15931</strain>
    </source>
</reference>
<evidence type="ECO:0000313" key="4">
    <source>
        <dbReference type="EMBL" id="GGC20732.1"/>
    </source>
</evidence>
<keyword evidence="1 5" id="KW-0378">Hydrolase</keyword>
<feature type="domain" description="Xaa-Pro dipeptidyl-peptidase C-terminal" evidence="3">
    <location>
        <begin position="367"/>
        <end position="632"/>
    </location>
</feature>
<dbReference type="GO" id="GO:0008239">
    <property type="term" value="F:dipeptidyl-peptidase activity"/>
    <property type="evidence" value="ECO:0007669"/>
    <property type="project" value="InterPro"/>
</dbReference>
<dbReference type="InterPro" id="IPR013736">
    <property type="entry name" value="Xaa-Pro_dipept_C"/>
</dbReference>
<reference evidence="5 6" key="3">
    <citation type="submission" date="2019-11" db="EMBL/GenBank/DDBJ databases">
        <title>Type strains purchased from KCTC, JCM and DSMZ.</title>
        <authorList>
            <person name="Lu H."/>
        </authorList>
    </citation>
    <scope>NUCLEOTIDE SEQUENCE [LARGE SCALE GENOMIC DNA]</scope>
    <source>
        <strain evidence="5 6">KCTC 52429</strain>
    </source>
</reference>
<evidence type="ECO:0000256" key="1">
    <source>
        <dbReference type="ARBA" id="ARBA00022801"/>
    </source>
</evidence>
<dbReference type="Proteomes" id="UP000430634">
    <property type="component" value="Unassembled WGS sequence"/>
</dbReference>
<dbReference type="SUPFAM" id="SSF53474">
    <property type="entry name" value="alpha/beta-Hydrolases"/>
    <property type="match status" value="1"/>
</dbReference>
<proteinExistence type="predicted"/>
<protein>
    <submittedName>
        <fullName evidence="5">CocE/NonD family hydrolase</fullName>
    </submittedName>
    <submittedName>
        <fullName evidence="4">Glutaryl-7-ACA acylase</fullName>
    </submittedName>
</protein>
<dbReference type="RefSeq" id="WP_155472463.1">
    <property type="nucleotide sequence ID" value="NZ_BMKG01000029.1"/>
</dbReference>
<dbReference type="InterPro" id="IPR008979">
    <property type="entry name" value="Galactose-bd-like_sf"/>
</dbReference>
<keyword evidence="7" id="KW-1185">Reference proteome</keyword>
<dbReference type="SMART" id="SM00939">
    <property type="entry name" value="PepX_C"/>
    <property type="match status" value="1"/>
</dbReference>
<dbReference type="AlphaFoldDB" id="A0A6I3T0X1"/>
<evidence type="ECO:0000256" key="2">
    <source>
        <dbReference type="SAM" id="SignalP"/>
    </source>
</evidence>
<keyword evidence="2" id="KW-0732">Signal</keyword>
<dbReference type="Pfam" id="PF08530">
    <property type="entry name" value="PepX_C"/>
    <property type="match status" value="1"/>
</dbReference>
<dbReference type="Gene3D" id="3.40.50.1820">
    <property type="entry name" value="alpha/beta hydrolase"/>
    <property type="match status" value="1"/>
</dbReference>
<dbReference type="Proteomes" id="UP000622638">
    <property type="component" value="Unassembled WGS sequence"/>
</dbReference>
<dbReference type="PANTHER" id="PTHR43056">
    <property type="entry name" value="PEPTIDASE S9 PROLYL OLIGOPEPTIDASE"/>
    <property type="match status" value="1"/>
</dbReference>
<dbReference type="EMBL" id="BMKG01000029">
    <property type="protein sequence ID" value="GGC20732.1"/>
    <property type="molecule type" value="Genomic_DNA"/>
</dbReference>
<accession>A0A6I3T0X1</accession>
<dbReference type="InterPro" id="IPR029058">
    <property type="entry name" value="AB_hydrolase_fold"/>
</dbReference>
<dbReference type="Gene3D" id="1.10.3020.10">
    <property type="entry name" value="alpha-amino acid ester hydrolase ( Helical cap domain)"/>
    <property type="match status" value="1"/>
</dbReference>
<comment type="caution">
    <text evidence="5">The sequence shown here is derived from an EMBL/GenBank/DDBJ whole genome shotgun (WGS) entry which is preliminary data.</text>
</comment>
<dbReference type="SUPFAM" id="SSF49785">
    <property type="entry name" value="Galactose-binding domain-like"/>
    <property type="match status" value="1"/>
</dbReference>
<feature type="signal peptide" evidence="2">
    <location>
        <begin position="1"/>
        <end position="21"/>
    </location>
</feature>
<gene>
    <name evidence="4" type="primary">gaa</name>
    <name evidence="4" type="ORF">GCM10011572_47690</name>
    <name evidence="5" type="ORF">GM672_20890</name>
</gene>
<evidence type="ECO:0000313" key="6">
    <source>
        <dbReference type="Proteomes" id="UP000430634"/>
    </source>
</evidence>
<dbReference type="Gene3D" id="2.60.120.260">
    <property type="entry name" value="Galactose-binding domain-like"/>
    <property type="match status" value="1"/>
</dbReference>
<dbReference type="InterPro" id="IPR000383">
    <property type="entry name" value="Xaa-Pro-like_dom"/>
</dbReference>
<reference evidence="7" key="2">
    <citation type="journal article" date="2019" name="Int. J. Syst. Evol. Microbiol.">
        <title>The Global Catalogue of Microorganisms (GCM) 10K type strain sequencing project: providing services to taxonomists for standard genome sequencing and annotation.</title>
        <authorList>
            <consortium name="The Broad Institute Genomics Platform"/>
            <consortium name="The Broad Institute Genome Sequencing Center for Infectious Disease"/>
            <person name="Wu L."/>
            <person name="Ma J."/>
        </authorList>
    </citation>
    <scope>NUCLEOTIDE SEQUENCE [LARGE SCALE GENOMIC DNA]</scope>
    <source>
        <strain evidence="7">CGMCC 1.15931</strain>
    </source>
</reference>
<organism evidence="5 6">
    <name type="scientific">Pseudoduganella buxea</name>
    <dbReference type="NCBI Taxonomy" id="1949069"/>
    <lineage>
        <taxon>Bacteria</taxon>
        <taxon>Pseudomonadati</taxon>
        <taxon>Pseudomonadota</taxon>
        <taxon>Betaproteobacteria</taxon>
        <taxon>Burkholderiales</taxon>
        <taxon>Oxalobacteraceae</taxon>
        <taxon>Telluria group</taxon>
        <taxon>Pseudoduganella</taxon>
    </lineage>
</organism>
<dbReference type="InterPro" id="IPR005674">
    <property type="entry name" value="CocE/Ser_esterase"/>
</dbReference>
<evidence type="ECO:0000313" key="7">
    <source>
        <dbReference type="Proteomes" id="UP000622638"/>
    </source>
</evidence>
<sequence length="641" mass="71249">MRLRRSSIALVCSLFSALAGAQTPPMAPDIGAKFESPVDAADYVKRVVMIPMRDGVKLHTIIVVPKGAKGAPILLTRTPYNAAGRTSRNVSPSMLSILPHGDETAVQGGYIRVFQDVRGKYGSEGDYVMTRPLKGPLNKTRTDHATDAWDTIEWLVKNVGESNGKVGMLGSSYEGFTVLMALADPHPALKVAVPMSPMVDGWRGDDFFHNGAFRVNTLHYLASQTTARGSGASLATGVYDDYDSVLRAGSVANYAKQFSLDKLTFTKKLFEHPAYDDWWQGQALDRILATRELKVPTMMVVGQWDQEDIYGAYVTYAAMEKHDKDNRRNHLVIGPWRHSGVNYDGSSLGALKFTGDTALEFRRDTMQPFLDQYLKDGAPQADTPPVLSYQTGTNRWQRLQRWPLSCATSCPAASRSAYLKDGWRLDFTPPAAADRAQYDEYVADPARPVPFVPRPVRMSDREVWQPWLVQDQRFVTDRPDVLSYVSAPLTAPMQLSGAPVVNLFASTTGQDADWVVKVIDVYPDEVPGQPALGGFHLPLSMDIFRGRYRNSLSAPEPVTPGKIERYRFELPNVNHVIRPGHRVMVQIQSSWFPLYDRNPQSWVPNIFHAKATDYIKATQRIYHTVDAASAVELPVVDAAAN</sequence>
<name>A0A6I3T0X1_9BURK</name>
<dbReference type="PANTHER" id="PTHR43056:SF10">
    <property type="entry name" value="COCE_NOND FAMILY, PUTATIVE (AFU_ORTHOLOGUE AFUA_7G00600)-RELATED"/>
    <property type="match status" value="1"/>
</dbReference>
<dbReference type="InterPro" id="IPR050585">
    <property type="entry name" value="Xaa-Pro_dipeptidyl-ppase/CocE"/>
</dbReference>
<feature type="chain" id="PRO_5026084411" evidence="2">
    <location>
        <begin position="22"/>
        <end position="641"/>
    </location>
</feature>
<evidence type="ECO:0000259" key="3">
    <source>
        <dbReference type="SMART" id="SM00939"/>
    </source>
</evidence>
<dbReference type="OrthoDB" id="9806163at2"/>
<dbReference type="EMBL" id="WNKZ01000074">
    <property type="protein sequence ID" value="MTV55188.1"/>
    <property type="molecule type" value="Genomic_DNA"/>
</dbReference>
<reference evidence="4" key="4">
    <citation type="submission" date="2024-05" db="EMBL/GenBank/DDBJ databases">
        <authorList>
            <person name="Sun Q."/>
            <person name="Zhou Y."/>
        </authorList>
    </citation>
    <scope>NUCLEOTIDE SEQUENCE</scope>
    <source>
        <strain evidence="4">CGMCC 1.15931</strain>
    </source>
</reference>
<evidence type="ECO:0000313" key="5">
    <source>
        <dbReference type="EMBL" id="MTV55188.1"/>
    </source>
</evidence>
<dbReference type="NCBIfam" id="TIGR00976">
    <property type="entry name" value="CocE_NonD"/>
    <property type="match status" value="1"/>
</dbReference>